<proteinExistence type="predicted"/>
<evidence type="ECO:0000256" key="2">
    <source>
        <dbReference type="SAM" id="Phobius"/>
    </source>
</evidence>
<feature type="transmembrane region" description="Helical" evidence="2">
    <location>
        <begin position="36"/>
        <end position="62"/>
    </location>
</feature>
<dbReference type="SUPFAM" id="SSF103473">
    <property type="entry name" value="MFS general substrate transporter"/>
    <property type="match status" value="1"/>
</dbReference>
<keyword evidence="2" id="KW-0472">Membrane</keyword>
<sequence>MAVPDATFGASRSTERGRPPVRNTVRMTPRLRRTLWALRWLIALVVHWVVLFALLMAFMTAFPQLHYGTMMLTAAAQIVYAPVQLLGLVIPLCALGGRLADTHGGGRVGWSLLLTVVPLLLAAVLLGLLAHPGWAVYIMYFATGLLLSTTAVYSALPRHPEKRVRQDVSGTDSPAPEGVGKP</sequence>
<dbReference type="InterPro" id="IPR036259">
    <property type="entry name" value="MFS_trans_sf"/>
</dbReference>
<organism evidence="3 4">
    <name type="scientific">Nocardiopsis tropica</name>
    <dbReference type="NCBI Taxonomy" id="109330"/>
    <lineage>
        <taxon>Bacteria</taxon>
        <taxon>Bacillati</taxon>
        <taxon>Actinomycetota</taxon>
        <taxon>Actinomycetes</taxon>
        <taxon>Streptosporangiales</taxon>
        <taxon>Nocardiopsidaceae</taxon>
        <taxon>Nocardiopsis</taxon>
    </lineage>
</organism>
<feature type="region of interest" description="Disordered" evidence="1">
    <location>
        <begin position="163"/>
        <end position="182"/>
    </location>
</feature>
<keyword evidence="2" id="KW-1133">Transmembrane helix</keyword>
<accession>A0ABV2A1R2</accession>
<feature type="transmembrane region" description="Helical" evidence="2">
    <location>
        <begin position="108"/>
        <end position="128"/>
    </location>
</feature>
<dbReference type="EMBL" id="JBEQNB010000017">
    <property type="protein sequence ID" value="MES0837292.1"/>
    <property type="molecule type" value="Genomic_DNA"/>
</dbReference>
<feature type="transmembrane region" description="Helical" evidence="2">
    <location>
        <begin position="74"/>
        <end position="96"/>
    </location>
</feature>
<evidence type="ECO:0000313" key="3">
    <source>
        <dbReference type="EMBL" id="MES0837292.1"/>
    </source>
</evidence>
<keyword evidence="2" id="KW-0812">Transmembrane</keyword>
<keyword evidence="4" id="KW-1185">Reference proteome</keyword>
<evidence type="ECO:0008006" key="5">
    <source>
        <dbReference type="Google" id="ProtNLM"/>
    </source>
</evidence>
<protein>
    <recommendedName>
        <fullName evidence="5">MFS transporter</fullName>
    </recommendedName>
</protein>
<reference evidence="3 4" key="1">
    <citation type="submission" date="2024-06" db="EMBL/GenBank/DDBJ databases">
        <authorList>
            <person name="Bataeva Y.V."/>
            <person name="Grigorian L.N."/>
            <person name="Solomentsev V.I."/>
        </authorList>
    </citation>
    <scope>NUCLEOTIDE SEQUENCE [LARGE SCALE GENOMIC DNA]</scope>
    <source>
        <strain evidence="4">SCPM-O-B-12605 (RCAM04882)</strain>
    </source>
</reference>
<dbReference type="RefSeq" id="WP_352986311.1">
    <property type="nucleotide sequence ID" value="NZ_JBEQNA010000016.1"/>
</dbReference>
<comment type="caution">
    <text evidence="3">The sequence shown here is derived from an EMBL/GenBank/DDBJ whole genome shotgun (WGS) entry which is preliminary data.</text>
</comment>
<dbReference type="Gene3D" id="1.20.1250.20">
    <property type="entry name" value="MFS general substrate transporter like domains"/>
    <property type="match status" value="1"/>
</dbReference>
<evidence type="ECO:0000256" key="1">
    <source>
        <dbReference type="SAM" id="MobiDB-lite"/>
    </source>
</evidence>
<feature type="transmembrane region" description="Helical" evidence="2">
    <location>
        <begin position="134"/>
        <end position="156"/>
    </location>
</feature>
<dbReference type="Proteomes" id="UP001432401">
    <property type="component" value="Unassembled WGS sequence"/>
</dbReference>
<feature type="region of interest" description="Disordered" evidence="1">
    <location>
        <begin position="1"/>
        <end position="22"/>
    </location>
</feature>
<gene>
    <name evidence="3" type="ORF">ABUK86_26175</name>
</gene>
<evidence type="ECO:0000313" key="4">
    <source>
        <dbReference type="Proteomes" id="UP001432401"/>
    </source>
</evidence>
<name>A0ABV2A1R2_9ACTN</name>